<comment type="caution">
    <text evidence="2">The sequence shown here is derived from an EMBL/GenBank/DDBJ whole genome shotgun (WGS) entry which is preliminary data.</text>
</comment>
<name>A0A1R3JN32_COCAP</name>
<reference evidence="2 3" key="1">
    <citation type="submission" date="2013-09" db="EMBL/GenBank/DDBJ databases">
        <title>Corchorus capsularis genome sequencing.</title>
        <authorList>
            <person name="Alam M."/>
            <person name="Haque M.S."/>
            <person name="Islam M.S."/>
            <person name="Emdad E.M."/>
            <person name="Islam M.M."/>
            <person name="Ahmed B."/>
            <person name="Halim A."/>
            <person name="Hossen Q.M.M."/>
            <person name="Hossain M.Z."/>
            <person name="Ahmed R."/>
            <person name="Khan M.M."/>
            <person name="Islam R."/>
            <person name="Rashid M.M."/>
            <person name="Khan S.A."/>
            <person name="Rahman M.S."/>
            <person name="Alam M."/>
        </authorList>
    </citation>
    <scope>NUCLEOTIDE SEQUENCE [LARGE SCALE GENOMIC DNA]</scope>
    <source>
        <strain evidence="3">cv. CVL-1</strain>
        <tissue evidence="2">Whole seedling</tissue>
    </source>
</reference>
<organism evidence="2 3">
    <name type="scientific">Corchorus capsularis</name>
    <name type="common">Jute</name>
    <dbReference type="NCBI Taxonomy" id="210143"/>
    <lineage>
        <taxon>Eukaryota</taxon>
        <taxon>Viridiplantae</taxon>
        <taxon>Streptophyta</taxon>
        <taxon>Embryophyta</taxon>
        <taxon>Tracheophyta</taxon>
        <taxon>Spermatophyta</taxon>
        <taxon>Magnoliopsida</taxon>
        <taxon>eudicotyledons</taxon>
        <taxon>Gunneridae</taxon>
        <taxon>Pentapetalae</taxon>
        <taxon>rosids</taxon>
        <taxon>malvids</taxon>
        <taxon>Malvales</taxon>
        <taxon>Malvaceae</taxon>
        <taxon>Grewioideae</taxon>
        <taxon>Apeibeae</taxon>
        <taxon>Corchorus</taxon>
    </lineage>
</organism>
<dbReference type="GO" id="GO:0004523">
    <property type="term" value="F:RNA-DNA hybrid ribonuclease activity"/>
    <property type="evidence" value="ECO:0007669"/>
    <property type="project" value="InterPro"/>
</dbReference>
<gene>
    <name evidence="2" type="ORF">CCACVL1_05005</name>
</gene>
<evidence type="ECO:0000313" key="3">
    <source>
        <dbReference type="Proteomes" id="UP000188268"/>
    </source>
</evidence>
<proteinExistence type="predicted"/>
<evidence type="ECO:0000259" key="1">
    <source>
        <dbReference type="Pfam" id="PF13456"/>
    </source>
</evidence>
<accession>A0A1R3JN32</accession>
<feature type="non-terminal residue" evidence="2">
    <location>
        <position position="1"/>
    </location>
</feature>
<dbReference type="GO" id="GO:0003676">
    <property type="term" value="F:nucleic acid binding"/>
    <property type="evidence" value="ECO:0007669"/>
    <property type="project" value="InterPro"/>
</dbReference>
<feature type="domain" description="RNase H type-1" evidence="1">
    <location>
        <begin position="3"/>
        <end position="53"/>
    </location>
</feature>
<evidence type="ECO:0000313" key="2">
    <source>
        <dbReference type="EMBL" id="OMO96296.1"/>
    </source>
</evidence>
<dbReference type="EMBL" id="AWWV01007473">
    <property type="protein sequence ID" value="OMO96296.1"/>
    <property type="molecule type" value="Genomic_DNA"/>
</dbReference>
<dbReference type="Pfam" id="PF13456">
    <property type="entry name" value="RVT_3"/>
    <property type="match status" value="1"/>
</dbReference>
<dbReference type="InterPro" id="IPR002156">
    <property type="entry name" value="RNaseH_domain"/>
</dbReference>
<dbReference type="AlphaFoldDB" id="A0A1R3JN32"/>
<dbReference type="Proteomes" id="UP000188268">
    <property type="component" value="Unassembled WGS sequence"/>
</dbReference>
<keyword evidence="3" id="KW-1185">Reference proteome</keyword>
<sequence>DGSKSGSFGAVGRDHEGLVMGSLAGRLSYVPDAFNAEAQAAVMAIKWARDMGFQ</sequence>
<dbReference type="Gramene" id="OMO96296">
    <property type="protein sequence ID" value="OMO96296"/>
    <property type="gene ID" value="CCACVL1_05005"/>
</dbReference>
<protein>
    <recommendedName>
        <fullName evidence="1">RNase H type-1 domain-containing protein</fullName>
    </recommendedName>
</protein>